<evidence type="ECO:0000313" key="4">
    <source>
        <dbReference type="Proteomes" id="UP000054058"/>
    </source>
</evidence>
<dbReference type="eggNOG" id="COG0693">
    <property type="taxonomic scope" value="Bacteria"/>
</dbReference>
<proteinExistence type="predicted"/>
<dbReference type="FunFam" id="3.40.50.880:FF:000015">
    <property type="entry name" value="Protein DJ-1 homolog C"/>
    <property type="match status" value="1"/>
</dbReference>
<dbReference type="STRING" id="1122207.MUS1_08670"/>
<evidence type="ECO:0000256" key="1">
    <source>
        <dbReference type="ARBA" id="ARBA00022737"/>
    </source>
</evidence>
<dbReference type="GO" id="GO:0008233">
    <property type="term" value="F:peptidase activity"/>
    <property type="evidence" value="ECO:0007669"/>
    <property type="project" value="UniProtKB-KW"/>
</dbReference>
<organism evidence="3 4">
    <name type="scientific">Marinomonas ushuaiensis DSM 15871</name>
    <dbReference type="NCBI Taxonomy" id="1122207"/>
    <lineage>
        <taxon>Bacteria</taxon>
        <taxon>Pseudomonadati</taxon>
        <taxon>Pseudomonadota</taxon>
        <taxon>Gammaproteobacteria</taxon>
        <taxon>Oceanospirillales</taxon>
        <taxon>Oceanospirillaceae</taxon>
        <taxon>Marinomonas</taxon>
    </lineage>
</organism>
<sequence>MSMSKVLVPIANGNEDIETITIIDVLRRGGIEVTVASVHDSKHIVMAHGCKLEADVLLTDVADIMYDAIVLPGGMPGAENLRDSELLTNMLEKHDIEDALLAALCASPAVVFGTHGYVIDKQATCYPGFEDGLTGAEYISDLPVVMDENILTGKGPAAAMVFSLTVLGNLKGYETAQKVADDLLC</sequence>
<dbReference type="CDD" id="cd03135">
    <property type="entry name" value="GATase1_DJ-1"/>
    <property type="match status" value="1"/>
</dbReference>
<dbReference type="AlphaFoldDB" id="X7E2T9"/>
<reference evidence="3 4" key="1">
    <citation type="submission" date="2014-01" db="EMBL/GenBank/DDBJ databases">
        <title>Marinomonas ushuaiensis DSM 15871 Genome Sequencing.</title>
        <authorList>
            <person name="Lai Q."/>
            <person name="Shao Z.S."/>
        </authorList>
    </citation>
    <scope>NUCLEOTIDE SEQUENCE [LARGE SCALE GENOMIC DNA]</scope>
    <source>
        <strain evidence="3 4">DSM 15871</strain>
    </source>
</reference>
<accession>X7E2T9</accession>
<comment type="caution">
    <text evidence="3">The sequence shown here is derived from an EMBL/GenBank/DDBJ whole genome shotgun (WGS) entry which is preliminary data.</text>
</comment>
<dbReference type="InterPro" id="IPR050325">
    <property type="entry name" value="Prot/Nucl_acid_deglycase"/>
</dbReference>
<gene>
    <name evidence="3" type="ORF">MUS1_08670</name>
</gene>
<dbReference type="PANTHER" id="PTHR48094">
    <property type="entry name" value="PROTEIN/NUCLEIC ACID DEGLYCASE DJ-1-RELATED"/>
    <property type="match status" value="1"/>
</dbReference>
<evidence type="ECO:0000259" key="2">
    <source>
        <dbReference type="Pfam" id="PF01965"/>
    </source>
</evidence>
<dbReference type="GO" id="GO:0005737">
    <property type="term" value="C:cytoplasm"/>
    <property type="evidence" value="ECO:0007669"/>
    <property type="project" value="UniProtKB-ARBA"/>
</dbReference>
<keyword evidence="3" id="KW-0645">Protease</keyword>
<evidence type="ECO:0000313" key="3">
    <source>
        <dbReference type="EMBL" id="ETX09488.1"/>
    </source>
</evidence>
<dbReference type="GO" id="GO:1903189">
    <property type="term" value="P:glyoxal metabolic process"/>
    <property type="evidence" value="ECO:0007669"/>
    <property type="project" value="TreeGrafter"/>
</dbReference>
<dbReference type="PATRIC" id="fig|1122207.3.peg.3083"/>
<keyword evidence="3" id="KW-0378">Hydrolase</keyword>
<dbReference type="NCBIfam" id="TIGR01383">
    <property type="entry name" value="not_thiJ"/>
    <property type="match status" value="1"/>
</dbReference>
<dbReference type="RefSeq" id="WP_245595830.1">
    <property type="nucleotide sequence ID" value="NZ_JAMB01000021.1"/>
</dbReference>
<dbReference type="PANTHER" id="PTHR48094:SF12">
    <property type="entry name" value="PARKINSON DISEASE PROTEIN 7 HOMOLOG"/>
    <property type="match status" value="1"/>
</dbReference>
<dbReference type="InterPro" id="IPR029062">
    <property type="entry name" value="Class_I_gatase-like"/>
</dbReference>
<dbReference type="GO" id="GO:0006508">
    <property type="term" value="P:proteolysis"/>
    <property type="evidence" value="ECO:0007669"/>
    <property type="project" value="UniProtKB-KW"/>
</dbReference>
<dbReference type="SUPFAM" id="SSF52317">
    <property type="entry name" value="Class I glutamine amidotransferase-like"/>
    <property type="match status" value="1"/>
</dbReference>
<dbReference type="EMBL" id="JAMB01000021">
    <property type="protein sequence ID" value="ETX09488.1"/>
    <property type="molecule type" value="Genomic_DNA"/>
</dbReference>
<name>X7E2T9_9GAMM</name>
<dbReference type="InterPro" id="IPR002818">
    <property type="entry name" value="DJ-1/PfpI"/>
</dbReference>
<dbReference type="Proteomes" id="UP000054058">
    <property type="component" value="Unassembled WGS sequence"/>
</dbReference>
<dbReference type="Pfam" id="PF01965">
    <property type="entry name" value="DJ-1_PfpI"/>
    <property type="match status" value="1"/>
</dbReference>
<keyword evidence="1" id="KW-0677">Repeat</keyword>
<dbReference type="InterPro" id="IPR006287">
    <property type="entry name" value="DJ-1"/>
</dbReference>
<feature type="domain" description="DJ-1/PfpI" evidence="2">
    <location>
        <begin position="5"/>
        <end position="167"/>
    </location>
</feature>
<protein>
    <submittedName>
        <fullName evidence="3">Protease</fullName>
    </submittedName>
</protein>
<keyword evidence="4" id="KW-1185">Reference proteome</keyword>
<dbReference type="Gene3D" id="3.40.50.880">
    <property type="match status" value="1"/>
</dbReference>